<dbReference type="Proteomes" id="UP001058458">
    <property type="component" value="Chromosome"/>
</dbReference>
<accession>A0AB38QTE9</accession>
<proteinExistence type="predicted"/>
<evidence type="ECO:0000313" key="2">
    <source>
        <dbReference type="Proteomes" id="UP001058458"/>
    </source>
</evidence>
<dbReference type="RefSeq" id="WP_256832552.1">
    <property type="nucleotide sequence ID" value="NZ_CP063414.1"/>
</dbReference>
<protein>
    <recommendedName>
        <fullName evidence="3">DUF4268 domain-containing protein</fullName>
    </recommendedName>
</protein>
<name>A0AB38QTE9_PARTM</name>
<reference evidence="1" key="1">
    <citation type="submission" date="2020-10" db="EMBL/GenBank/DDBJ databases">
        <authorList>
            <person name="Delgado J.A."/>
            <person name="Gonzalez J.M."/>
        </authorList>
    </citation>
    <scope>NUCLEOTIDE SEQUENCE</scope>
    <source>
        <strain evidence="1">23.6</strain>
    </source>
</reference>
<dbReference type="AlphaFoldDB" id="A0AB38QTE9"/>
<dbReference type="EMBL" id="CP063414">
    <property type="protein sequence ID" value="UOE74704.1"/>
    <property type="molecule type" value="Genomic_DNA"/>
</dbReference>
<evidence type="ECO:0000313" key="1">
    <source>
        <dbReference type="EMBL" id="UOE74704.1"/>
    </source>
</evidence>
<organism evidence="1 2">
    <name type="scientific">Parageobacillus thermoglucosidasius</name>
    <name type="common">Geobacillus thermoglucosidasius</name>
    <dbReference type="NCBI Taxonomy" id="1426"/>
    <lineage>
        <taxon>Bacteria</taxon>
        <taxon>Bacillati</taxon>
        <taxon>Bacillota</taxon>
        <taxon>Bacilli</taxon>
        <taxon>Bacillales</taxon>
        <taxon>Anoxybacillaceae</taxon>
        <taxon>Parageobacillus</taxon>
    </lineage>
</organism>
<sequence length="98" mass="11845">MHFEYLFRKKNWLEIGLHFEKNNSETNNQQVEKLKASLQTTLNDKLNEEVIFKTDWNSKKWAKIFFLNTSGVIDEQLEKWAIDKMKIFYEILKNELTS</sequence>
<evidence type="ECO:0008006" key="3">
    <source>
        <dbReference type="Google" id="ProtNLM"/>
    </source>
</evidence>
<gene>
    <name evidence="1" type="ORF">IMI45_09885</name>
</gene>